<evidence type="ECO:0000256" key="1">
    <source>
        <dbReference type="SAM" id="MobiDB-lite"/>
    </source>
</evidence>
<sequence>WPRVERRVREDWRVCSRTCGRFRGRLRRRRFSPREGIWKQRHCRPGSTANDTPPCSRHSPASPVGPRGRTAAVGSRRRGYEPKKATSSWSASKETGRSPPRPSPTRGSASSSTTCETLARSSNRHPGTARPLAPRPAVPGKGSS</sequence>
<protein>
    <submittedName>
        <fullName evidence="2">Uncharacterized protein</fullName>
    </submittedName>
</protein>
<organism evidence="2">
    <name type="scientific">uncultured Rubrobacteraceae bacterium</name>
    <dbReference type="NCBI Taxonomy" id="349277"/>
    <lineage>
        <taxon>Bacteria</taxon>
        <taxon>Bacillati</taxon>
        <taxon>Actinomycetota</taxon>
        <taxon>Rubrobacteria</taxon>
        <taxon>Rubrobacterales</taxon>
        <taxon>Rubrobacteraceae</taxon>
        <taxon>environmental samples</taxon>
    </lineage>
</organism>
<feature type="non-terminal residue" evidence="2">
    <location>
        <position position="144"/>
    </location>
</feature>
<feature type="region of interest" description="Disordered" evidence="1">
    <location>
        <begin position="34"/>
        <end position="144"/>
    </location>
</feature>
<feature type="compositionally biased region" description="Polar residues" evidence="1">
    <location>
        <begin position="115"/>
        <end position="125"/>
    </location>
</feature>
<reference evidence="2" key="1">
    <citation type="submission" date="2020-02" db="EMBL/GenBank/DDBJ databases">
        <authorList>
            <person name="Meier V. D."/>
        </authorList>
    </citation>
    <scope>NUCLEOTIDE SEQUENCE</scope>
    <source>
        <strain evidence="2">AVDCRST_MAG14</strain>
    </source>
</reference>
<dbReference type="AlphaFoldDB" id="A0A6J4R3W4"/>
<gene>
    <name evidence="2" type="ORF">AVDCRST_MAG14-2379</name>
</gene>
<name>A0A6J4R3W4_9ACTN</name>
<proteinExistence type="predicted"/>
<feature type="compositionally biased region" description="Low complexity" evidence="1">
    <location>
        <begin position="104"/>
        <end position="114"/>
    </location>
</feature>
<accession>A0A6J4R3W4</accession>
<dbReference type="EMBL" id="CADCVG010000097">
    <property type="protein sequence ID" value="CAA9460658.1"/>
    <property type="molecule type" value="Genomic_DNA"/>
</dbReference>
<feature type="non-terminal residue" evidence="2">
    <location>
        <position position="1"/>
    </location>
</feature>
<evidence type="ECO:0000313" key="2">
    <source>
        <dbReference type="EMBL" id="CAA9460658.1"/>
    </source>
</evidence>